<sequence>MAPDVKTKGGTWRELLGPGNVGTSIVLAGGVGLHAINIFLTTSLLPTAIEDIGGERLYAWSTTVFMIASVVSSMLVSRLLGRRGAVGAYLVALAPFVLGTLICAIAPTMVTLLAGRALQGIGGGILAGLGYAVVQSALPERLWAKATALVSAMWGIGTLAGPAIGGLFAQFDAWRFAFIVLAVLGALVGALAVRVLPRHERSTAVEPVPVISLVLLTATTAAISVASLLESRWQLAAAGAVAILLLGWFVRWERRSRTRVLPAQTYARTSPLKWLYLTIAIIATGTATEGFTPLFGQRLAGLEPFVAGFLGAAVSLGWSLSMVLSANATDPRTLRRLTVAGPGILALGLAVAGFTMWQDAGAATIVTWFLALVVAGAGIGVAFPHLVVATMGVSDDQAEAGKAAAGANTVELIALAFSSALGGVLMNLGAPSTALSARYLLIGFAVVAVLGSFTAIRSNRAARRPDAGPDRREPAELSSVH</sequence>
<evidence type="ECO:0000313" key="9">
    <source>
        <dbReference type="Proteomes" id="UP001144280"/>
    </source>
</evidence>
<dbReference type="PANTHER" id="PTHR23501:SF154">
    <property type="entry name" value="MULTIDRUG-EFFLUX TRANSPORTER RV1634-RELATED"/>
    <property type="match status" value="1"/>
</dbReference>
<feature type="compositionally biased region" description="Basic and acidic residues" evidence="5">
    <location>
        <begin position="463"/>
        <end position="475"/>
    </location>
</feature>
<evidence type="ECO:0000256" key="3">
    <source>
        <dbReference type="ARBA" id="ARBA00022989"/>
    </source>
</evidence>
<dbReference type="Pfam" id="PF07690">
    <property type="entry name" value="MFS_1"/>
    <property type="match status" value="1"/>
</dbReference>
<dbReference type="RefSeq" id="WP_281904255.1">
    <property type="nucleotide sequence ID" value="NZ_BSDI01000066.1"/>
</dbReference>
<feature type="transmembrane region" description="Helical" evidence="6">
    <location>
        <begin position="337"/>
        <end position="357"/>
    </location>
</feature>
<dbReference type="PROSITE" id="PS50850">
    <property type="entry name" value="MFS"/>
    <property type="match status" value="1"/>
</dbReference>
<dbReference type="Gene3D" id="1.20.1720.10">
    <property type="entry name" value="Multidrug resistance protein D"/>
    <property type="match status" value="1"/>
</dbReference>
<dbReference type="InterPro" id="IPR020846">
    <property type="entry name" value="MFS_dom"/>
</dbReference>
<feature type="transmembrane region" description="Helical" evidence="6">
    <location>
        <begin position="363"/>
        <end position="388"/>
    </location>
</feature>
<feature type="transmembrane region" description="Helical" evidence="6">
    <location>
        <begin position="305"/>
        <end position="325"/>
    </location>
</feature>
<feature type="transmembrane region" description="Helical" evidence="6">
    <location>
        <begin position="235"/>
        <end position="253"/>
    </location>
</feature>
<dbReference type="PANTHER" id="PTHR23501">
    <property type="entry name" value="MAJOR FACILITATOR SUPERFAMILY"/>
    <property type="match status" value="1"/>
</dbReference>
<gene>
    <name evidence="8" type="ORF">Pa4123_79140</name>
</gene>
<dbReference type="Proteomes" id="UP001144280">
    <property type="component" value="Unassembled WGS sequence"/>
</dbReference>
<dbReference type="InterPro" id="IPR036259">
    <property type="entry name" value="MFS_trans_sf"/>
</dbReference>
<feature type="transmembrane region" description="Helical" evidence="6">
    <location>
        <begin position="116"/>
        <end position="134"/>
    </location>
</feature>
<dbReference type="SUPFAM" id="SSF103473">
    <property type="entry name" value="MFS general substrate transporter"/>
    <property type="match status" value="1"/>
</dbReference>
<feature type="transmembrane region" description="Helical" evidence="6">
    <location>
        <begin position="208"/>
        <end position="229"/>
    </location>
</feature>
<feature type="transmembrane region" description="Helical" evidence="6">
    <location>
        <begin position="409"/>
        <end position="430"/>
    </location>
</feature>
<dbReference type="EMBL" id="BSDI01000066">
    <property type="protein sequence ID" value="GLI02636.1"/>
    <property type="molecule type" value="Genomic_DNA"/>
</dbReference>
<evidence type="ECO:0000259" key="7">
    <source>
        <dbReference type="PROSITE" id="PS50850"/>
    </source>
</evidence>
<organism evidence="8 9">
    <name type="scientific">Phytohabitans aurantiacus</name>
    <dbReference type="NCBI Taxonomy" id="3016789"/>
    <lineage>
        <taxon>Bacteria</taxon>
        <taxon>Bacillati</taxon>
        <taxon>Actinomycetota</taxon>
        <taxon>Actinomycetes</taxon>
        <taxon>Micromonosporales</taxon>
        <taxon>Micromonosporaceae</taxon>
    </lineage>
</organism>
<comment type="subcellular location">
    <subcellularLocation>
        <location evidence="1">Cell membrane</location>
        <topology evidence="1">Multi-pass membrane protein</topology>
    </subcellularLocation>
</comment>
<feature type="transmembrane region" description="Helical" evidence="6">
    <location>
        <begin position="274"/>
        <end position="293"/>
    </location>
</feature>
<protein>
    <submittedName>
        <fullName evidence="8">Drug efflux membrane protein</fullName>
    </submittedName>
</protein>
<feature type="transmembrane region" description="Helical" evidence="6">
    <location>
        <begin position="21"/>
        <end position="45"/>
    </location>
</feature>
<feature type="transmembrane region" description="Helical" evidence="6">
    <location>
        <begin position="146"/>
        <end position="168"/>
    </location>
</feature>
<comment type="caution">
    <text evidence="8">The sequence shown here is derived from an EMBL/GenBank/DDBJ whole genome shotgun (WGS) entry which is preliminary data.</text>
</comment>
<feature type="transmembrane region" description="Helical" evidence="6">
    <location>
        <begin position="88"/>
        <end position="110"/>
    </location>
</feature>
<feature type="domain" description="Major facilitator superfamily (MFS) profile" evidence="7">
    <location>
        <begin position="23"/>
        <end position="460"/>
    </location>
</feature>
<feature type="transmembrane region" description="Helical" evidence="6">
    <location>
        <begin position="174"/>
        <end position="196"/>
    </location>
</feature>
<evidence type="ECO:0000256" key="6">
    <source>
        <dbReference type="SAM" id="Phobius"/>
    </source>
</evidence>
<reference evidence="8" key="1">
    <citation type="submission" date="2022-12" db="EMBL/GenBank/DDBJ databases">
        <title>New Phytohabitans aurantiacus sp. RD004123 nov., an actinomycete isolated from soil.</title>
        <authorList>
            <person name="Triningsih D.W."/>
            <person name="Harunari E."/>
            <person name="Igarashi Y."/>
        </authorList>
    </citation>
    <scope>NUCLEOTIDE SEQUENCE</scope>
    <source>
        <strain evidence="8">RD004123</strain>
    </source>
</reference>
<proteinExistence type="predicted"/>
<dbReference type="Gene3D" id="1.20.1250.20">
    <property type="entry name" value="MFS general substrate transporter like domains"/>
    <property type="match status" value="1"/>
</dbReference>
<evidence type="ECO:0000313" key="8">
    <source>
        <dbReference type="EMBL" id="GLI02636.1"/>
    </source>
</evidence>
<keyword evidence="2 6" id="KW-0812">Transmembrane</keyword>
<name>A0ABQ5R7T4_9ACTN</name>
<accession>A0ABQ5R7T4</accession>
<keyword evidence="3 6" id="KW-1133">Transmembrane helix</keyword>
<evidence type="ECO:0000256" key="2">
    <source>
        <dbReference type="ARBA" id="ARBA00022692"/>
    </source>
</evidence>
<evidence type="ECO:0000256" key="1">
    <source>
        <dbReference type="ARBA" id="ARBA00004651"/>
    </source>
</evidence>
<feature type="transmembrane region" description="Helical" evidence="6">
    <location>
        <begin position="57"/>
        <end position="76"/>
    </location>
</feature>
<evidence type="ECO:0000256" key="4">
    <source>
        <dbReference type="ARBA" id="ARBA00023136"/>
    </source>
</evidence>
<dbReference type="InterPro" id="IPR011701">
    <property type="entry name" value="MFS"/>
</dbReference>
<feature type="region of interest" description="Disordered" evidence="5">
    <location>
        <begin position="461"/>
        <end position="481"/>
    </location>
</feature>
<keyword evidence="9" id="KW-1185">Reference proteome</keyword>
<keyword evidence="4 6" id="KW-0472">Membrane</keyword>
<evidence type="ECO:0000256" key="5">
    <source>
        <dbReference type="SAM" id="MobiDB-lite"/>
    </source>
</evidence>
<feature type="transmembrane region" description="Helical" evidence="6">
    <location>
        <begin position="436"/>
        <end position="456"/>
    </location>
</feature>
<dbReference type="PRINTS" id="PR01036">
    <property type="entry name" value="TCRTETB"/>
</dbReference>